<dbReference type="EMBL" id="JAPDOD010000019">
    <property type="protein sequence ID" value="MDA0162626.1"/>
    <property type="molecule type" value="Genomic_DNA"/>
</dbReference>
<dbReference type="AlphaFoldDB" id="A0A9X3MVN3"/>
<reference evidence="1" key="1">
    <citation type="submission" date="2022-10" db="EMBL/GenBank/DDBJ databases">
        <title>The WGS of Solirubrobacter ginsenosidimutans DSM 21036.</title>
        <authorList>
            <person name="Jiang Z."/>
        </authorList>
    </citation>
    <scope>NUCLEOTIDE SEQUENCE</scope>
    <source>
        <strain evidence="1">DSM 21036</strain>
    </source>
</reference>
<evidence type="ECO:0000313" key="1">
    <source>
        <dbReference type="EMBL" id="MDA0162626.1"/>
    </source>
</evidence>
<name>A0A9X3MVN3_9ACTN</name>
<dbReference type="Proteomes" id="UP001149140">
    <property type="component" value="Unassembled WGS sequence"/>
</dbReference>
<protein>
    <submittedName>
        <fullName evidence="1">Uncharacterized protein</fullName>
    </submittedName>
</protein>
<keyword evidence="2" id="KW-1185">Reference proteome</keyword>
<evidence type="ECO:0000313" key="2">
    <source>
        <dbReference type="Proteomes" id="UP001149140"/>
    </source>
</evidence>
<proteinExistence type="predicted"/>
<gene>
    <name evidence="1" type="ORF">OM076_20295</name>
</gene>
<organism evidence="1 2">
    <name type="scientific">Solirubrobacter ginsenosidimutans</name>
    <dbReference type="NCBI Taxonomy" id="490573"/>
    <lineage>
        <taxon>Bacteria</taxon>
        <taxon>Bacillati</taxon>
        <taxon>Actinomycetota</taxon>
        <taxon>Thermoleophilia</taxon>
        <taxon>Solirubrobacterales</taxon>
        <taxon>Solirubrobacteraceae</taxon>
        <taxon>Solirubrobacter</taxon>
    </lineage>
</organism>
<accession>A0A9X3MVN3</accession>
<sequence length="55" mass="6207">MLEDAVDFVCPRCGLSIRPRVRWLTVEHCPRCIALARIPVRMSTVPTGSARAREN</sequence>
<dbReference type="RefSeq" id="WP_270041866.1">
    <property type="nucleotide sequence ID" value="NZ_JAPDOD010000019.1"/>
</dbReference>
<comment type="caution">
    <text evidence="1">The sequence shown here is derived from an EMBL/GenBank/DDBJ whole genome shotgun (WGS) entry which is preliminary data.</text>
</comment>